<keyword evidence="2" id="KW-1185">Reference proteome</keyword>
<evidence type="ECO:0000313" key="2">
    <source>
        <dbReference type="Proteomes" id="UP000886595"/>
    </source>
</evidence>
<dbReference type="OrthoDB" id="1423776at2759"/>
<protein>
    <recommendedName>
        <fullName evidence="3">RNase H type-1 domain-containing protein</fullName>
    </recommendedName>
</protein>
<evidence type="ECO:0008006" key="3">
    <source>
        <dbReference type="Google" id="ProtNLM"/>
    </source>
</evidence>
<name>A0A8X7S0Y8_BRACI</name>
<dbReference type="EMBL" id="JAAMPC010000008">
    <property type="protein sequence ID" value="KAG2299108.1"/>
    <property type="molecule type" value="Genomic_DNA"/>
</dbReference>
<accession>A0A8X7S0Y8</accession>
<dbReference type="Proteomes" id="UP000886595">
    <property type="component" value="Unassembled WGS sequence"/>
</dbReference>
<reference evidence="1 2" key="1">
    <citation type="submission" date="2020-02" db="EMBL/GenBank/DDBJ databases">
        <authorList>
            <person name="Ma Q."/>
            <person name="Huang Y."/>
            <person name="Song X."/>
            <person name="Pei D."/>
        </authorList>
    </citation>
    <scope>NUCLEOTIDE SEQUENCE [LARGE SCALE GENOMIC DNA]</scope>
    <source>
        <strain evidence="1">Sxm20200214</strain>
        <tissue evidence="1">Leaf</tissue>
    </source>
</reference>
<comment type="caution">
    <text evidence="1">The sequence shown here is derived from an EMBL/GenBank/DDBJ whole genome shotgun (WGS) entry which is preliminary data.</text>
</comment>
<organism evidence="1 2">
    <name type="scientific">Brassica carinata</name>
    <name type="common">Ethiopian mustard</name>
    <name type="synonym">Abyssinian cabbage</name>
    <dbReference type="NCBI Taxonomy" id="52824"/>
    <lineage>
        <taxon>Eukaryota</taxon>
        <taxon>Viridiplantae</taxon>
        <taxon>Streptophyta</taxon>
        <taxon>Embryophyta</taxon>
        <taxon>Tracheophyta</taxon>
        <taxon>Spermatophyta</taxon>
        <taxon>Magnoliopsida</taxon>
        <taxon>eudicotyledons</taxon>
        <taxon>Gunneridae</taxon>
        <taxon>Pentapetalae</taxon>
        <taxon>rosids</taxon>
        <taxon>malvids</taxon>
        <taxon>Brassicales</taxon>
        <taxon>Brassicaceae</taxon>
        <taxon>Brassiceae</taxon>
        <taxon>Brassica</taxon>
    </lineage>
</organism>
<gene>
    <name evidence="1" type="ORF">Bca52824_035580</name>
</gene>
<evidence type="ECO:0000313" key="1">
    <source>
        <dbReference type="EMBL" id="KAG2299108.1"/>
    </source>
</evidence>
<dbReference type="AlphaFoldDB" id="A0A8X7S0Y8"/>
<proteinExistence type="predicted"/>
<sequence length="262" mass="31268">MGDGRSIFVWTERWIDGAEKRNPLMKNILVDLELRVSDLIDHQNKCWNMEKLEELFYDEDIRRILEMRTTFNQKDYWVWLHNRNGSYSAKSGYWFINFFMRGQEIQEEEARPSLNVIKEVCCGAAWAVRNDAGKVILHSRRAFSSIPSKEEAILQVLVWTIECMNDHHFDRVIFAMEDDTFTKVILRSKEWPNFRCQQVLLMDKFSKLRWWRLIKEDRKTNRGAFLIAQSVIKFGYLQSYVAAGFPRWMDAFFENEEVLPSV</sequence>